<name>A0A8J6ZUW5_DESMC</name>
<dbReference type="Pfam" id="PF05729">
    <property type="entry name" value="NACHT"/>
    <property type="match status" value="1"/>
</dbReference>
<dbReference type="InterPro" id="IPR007111">
    <property type="entry name" value="NACHT_NTPase"/>
</dbReference>
<dbReference type="EMBL" id="JADEXS010000137">
    <property type="protein sequence ID" value="MBE9023185.1"/>
    <property type="molecule type" value="Genomic_DNA"/>
</dbReference>
<dbReference type="SUPFAM" id="SSF52540">
    <property type="entry name" value="P-loop containing nucleoside triphosphate hydrolases"/>
    <property type="match status" value="1"/>
</dbReference>
<evidence type="ECO:0000259" key="1">
    <source>
        <dbReference type="PROSITE" id="PS50837"/>
    </source>
</evidence>
<dbReference type="PANTHER" id="PTHR46844">
    <property type="entry name" value="SLR5058 PROTEIN"/>
    <property type="match status" value="1"/>
</dbReference>
<evidence type="ECO:0000313" key="2">
    <source>
        <dbReference type="EMBL" id="MBE9023185.1"/>
    </source>
</evidence>
<dbReference type="InterPro" id="IPR027417">
    <property type="entry name" value="P-loop_NTPase"/>
</dbReference>
<feature type="domain" description="NACHT" evidence="1">
    <location>
        <begin position="117"/>
        <end position="236"/>
    </location>
</feature>
<keyword evidence="3" id="KW-1185">Reference proteome</keyword>
<organism evidence="2 3">
    <name type="scientific">Desmonostoc muscorum LEGE 12446</name>
    <dbReference type="NCBI Taxonomy" id="1828758"/>
    <lineage>
        <taxon>Bacteria</taxon>
        <taxon>Bacillati</taxon>
        <taxon>Cyanobacteriota</taxon>
        <taxon>Cyanophyceae</taxon>
        <taxon>Nostocales</taxon>
        <taxon>Nostocaceae</taxon>
        <taxon>Desmonostoc</taxon>
    </lineage>
</organism>
<protein>
    <submittedName>
        <fullName evidence="2">NACHT domain-containing NTPase</fullName>
    </submittedName>
</protein>
<gene>
    <name evidence="2" type="ORF">IQ276_12315</name>
</gene>
<proteinExistence type="predicted"/>
<dbReference type="InterPro" id="IPR054501">
    <property type="entry name" value="NCH2"/>
</dbReference>
<sequence>MSVHENIQQRIDKLIRQLNLPASTTNDVDGLVQKVRNGLYDRIQNLHGTIQLLDIAHPVEIDRLYVDVNILEEPCSYSRLEIDELLRGREQREDFNRFGLSKVRERVTGLQAVKKYTKLMILGKPGSGKTTFLQHVVIECNQGYLLADRIPILIRLRDFVRQAKRVSNFSFDSHISSYLREVASQQEVTALLSAGKFLLLLDGLDEVPEENSDAVVDEIEFFLDNYDQNNFIITCRVQAQKYRLNRFNYVEVADFNSEQIVKFAHKWFAANSRNGLQEAETKSSKLIELFNLPETQKIKELVVTPILLSLTCRVFDDKGKFYSKQSELYEQGLEILLSKWDDSRRIKRYSVYQNLSIEQKRKLLTYLAVRKFEQEQYMLFEQDEIQSYIAEYLDISLEDSQTLLESIEAQHGLIVERAQRIYSFSHLTFQEYFAAKWFVERSHWKELVSHITDKQWREVFLLSAEMQTKVDSFILLMKQKVDAIVAADEKLQKILAWANQKSTLVDKICKSAAIRAFYLSIEVQNSFDDHLSCLIIPSFNPGISRSLQVDHLLYRCVFHSRSPDFSRPLYTSGSSSSFCMSITCITTTYLDFEMFLGELLKDSLNLQPQLKEALIKLKNKLPNGQERIKYQQFWNEHSKAWIEELIITMNSYCQICQDWQLNNEEKELFKQYYNANNLLVDCLNRVIAMSDDVRQEIEETLFLPIAEIEKRKH</sequence>
<dbReference type="Proteomes" id="UP000622533">
    <property type="component" value="Unassembled WGS sequence"/>
</dbReference>
<evidence type="ECO:0000313" key="3">
    <source>
        <dbReference type="Proteomes" id="UP000622533"/>
    </source>
</evidence>
<dbReference type="PANTHER" id="PTHR46844:SF1">
    <property type="entry name" value="SLR5058 PROTEIN"/>
    <property type="match status" value="1"/>
</dbReference>
<dbReference type="PROSITE" id="PS50837">
    <property type="entry name" value="NACHT"/>
    <property type="match status" value="1"/>
</dbReference>
<reference evidence="2" key="1">
    <citation type="submission" date="2020-10" db="EMBL/GenBank/DDBJ databases">
        <authorList>
            <person name="Castelo-Branco R."/>
            <person name="Eusebio N."/>
            <person name="Adriana R."/>
            <person name="Vieira A."/>
            <person name="Brugerolle De Fraissinette N."/>
            <person name="Rezende De Castro R."/>
            <person name="Schneider M.P."/>
            <person name="Vasconcelos V."/>
            <person name="Leao P.N."/>
        </authorList>
    </citation>
    <scope>NUCLEOTIDE SEQUENCE</scope>
    <source>
        <strain evidence="2">LEGE 12446</strain>
    </source>
</reference>
<dbReference type="Gene3D" id="3.40.50.300">
    <property type="entry name" value="P-loop containing nucleotide triphosphate hydrolases"/>
    <property type="match status" value="1"/>
</dbReference>
<dbReference type="AlphaFoldDB" id="A0A8J6ZUW5"/>
<dbReference type="Pfam" id="PF22727">
    <property type="entry name" value="NCH2"/>
    <property type="match status" value="1"/>
</dbReference>
<comment type="caution">
    <text evidence="2">The sequence shown here is derived from an EMBL/GenBank/DDBJ whole genome shotgun (WGS) entry which is preliminary data.</text>
</comment>
<accession>A0A8J6ZUW5</accession>